<evidence type="ECO:0000313" key="2">
    <source>
        <dbReference type="Proteomes" id="UP001164250"/>
    </source>
</evidence>
<organism evidence="1 2">
    <name type="scientific">Pistacia atlantica</name>
    <dbReference type="NCBI Taxonomy" id="434234"/>
    <lineage>
        <taxon>Eukaryota</taxon>
        <taxon>Viridiplantae</taxon>
        <taxon>Streptophyta</taxon>
        <taxon>Embryophyta</taxon>
        <taxon>Tracheophyta</taxon>
        <taxon>Spermatophyta</taxon>
        <taxon>Magnoliopsida</taxon>
        <taxon>eudicotyledons</taxon>
        <taxon>Gunneridae</taxon>
        <taxon>Pentapetalae</taxon>
        <taxon>rosids</taxon>
        <taxon>malvids</taxon>
        <taxon>Sapindales</taxon>
        <taxon>Anacardiaceae</taxon>
        <taxon>Pistacia</taxon>
    </lineage>
</organism>
<sequence length="65" mass="7937">MSKWEPWDLPAIQTNDPEWFFFCPHNRKYPNGQRWSRATNAGYWKATGKDREIRILMALYLDRFD</sequence>
<dbReference type="EMBL" id="CM047899">
    <property type="protein sequence ID" value="KAJ0100827.1"/>
    <property type="molecule type" value="Genomic_DNA"/>
</dbReference>
<dbReference type="Proteomes" id="UP001164250">
    <property type="component" value="Chromosome 3"/>
</dbReference>
<protein>
    <submittedName>
        <fullName evidence="1">Uncharacterized protein</fullName>
    </submittedName>
</protein>
<accession>A0ACC1BPG0</accession>
<reference evidence="2" key="1">
    <citation type="journal article" date="2023" name="G3 (Bethesda)">
        <title>Genome assembly and association tests identify interacting loci associated with vigor, precocity, and sex in interspecific pistachio rootstocks.</title>
        <authorList>
            <person name="Palmer W."/>
            <person name="Jacygrad E."/>
            <person name="Sagayaradj S."/>
            <person name="Cavanaugh K."/>
            <person name="Han R."/>
            <person name="Bertier L."/>
            <person name="Beede B."/>
            <person name="Kafkas S."/>
            <person name="Golino D."/>
            <person name="Preece J."/>
            <person name="Michelmore R."/>
        </authorList>
    </citation>
    <scope>NUCLEOTIDE SEQUENCE [LARGE SCALE GENOMIC DNA]</scope>
</reference>
<gene>
    <name evidence="1" type="ORF">Patl1_05548</name>
</gene>
<proteinExistence type="predicted"/>
<name>A0ACC1BPG0_9ROSI</name>
<keyword evidence="2" id="KW-1185">Reference proteome</keyword>
<comment type="caution">
    <text evidence="1">The sequence shown here is derived from an EMBL/GenBank/DDBJ whole genome shotgun (WGS) entry which is preliminary data.</text>
</comment>
<evidence type="ECO:0000313" key="1">
    <source>
        <dbReference type="EMBL" id="KAJ0100827.1"/>
    </source>
</evidence>